<dbReference type="Pfam" id="PF00076">
    <property type="entry name" value="RRM_1"/>
    <property type="match status" value="1"/>
</dbReference>
<keyword evidence="6" id="KW-1185">Reference proteome</keyword>
<comment type="caution">
    <text evidence="5">The sequence shown here is derived from an EMBL/GenBank/DDBJ whole genome shotgun (WGS) entry which is preliminary data.</text>
</comment>
<dbReference type="EMBL" id="MCGR01000084">
    <property type="protein sequence ID" value="ORY56822.1"/>
    <property type="molecule type" value="Genomic_DNA"/>
</dbReference>
<dbReference type="PROSITE" id="PS50102">
    <property type="entry name" value="RRM"/>
    <property type="match status" value="1"/>
</dbReference>
<feature type="compositionally biased region" description="Basic and acidic residues" evidence="3">
    <location>
        <begin position="268"/>
        <end position="284"/>
    </location>
</feature>
<dbReference type="GO" id="GO:0003723">
    <property type="term" value="F:RNA binding"/>
    <property type="evidence" value="ECO:0007669"/>
    <property type="project" value="UniProtKB-UniRule"/>
</dbReference>
<dbReference type="PANTHER" id="PTHR23236:SF11">
    <property type="entry name" value="EUKARYOTIC TRANSLATION INITIATION FACTOR 4H"/>
    <property type="match status" value="1"/>
</dbReference>
<evidence type="ECO:0000256" key="1">
    <source>
        <dbReference type="ARBA" id="ARBA00022884"/>
    </source>
</evidence>
<feature type="compositionally biased region" description="Gly residues" evidence="3">
    <location>
        <begin position="228"/>
        <end position="239"/>
    </location>
</feature>
<evidence type="ECO:0000313" key="6">
    <source>
        <dbReference type="Proteomes" id="UP000193467"/>
    </source>
</evidence>
<dbReference type="STRING" id="106004.A0A1Y2DC21"/>
<dbReference type="InterPro" id="IPR000504">
    <property type="entry name" value="RRM_dom"/>
</dbReference>
<feature type="region of interest" description="Disordered" evidence="3">
    <location>
        <begin position="479"/>
        <end position="500"/>
    </location>
</feature>
<dbReference type="AlphaFoldDB" id="A0A1Y2DC21"/>
<dbReference type="SUPFAM" id="SSF54928">
    <property type="entry name" value="RNA-binding domain, RBD"/>
    <property type="match status" value="1"/>
</dbReference>
<proteinExistence type="predicted"/>
<accession>A0A1Y2DC21</accession>
<dbReference type="InParanoid" id="A0A1Y2DC21"/>
<name>A0A1Y2DC21_9BASI</name>
<dbReference type="OrthoDB" id="48651at2759"/>
<dbReference type="InterPro" id="IPR012677">
    <property type="entry name" value="Nucleotide-bd_a/b_plait_sf"/>
</dbReference>
<feature type="compositionally biased region" description="Basic and acidic residues" evidence="3">
    <location>
        <begin position="158"/>
        <end position="167"/>
    </location>
</feature>
<feature type="compositionally biased region" description="Basic and acidic residues" evidence="3">
    <location>
        <begin position="393"/>
        <end position="402"/>
    </location>
</feature>
<dbReference type="Proteomes" id="UP000193467">
    <property type="component" value="Unassembled WGS sequence"/>
</dbReference>
<feature type="compositionally biased region" description="Basic and acidic residues" evidence="3">
    <location>
        <begin position="200"/>
        <end position="211"/>
    </location>
</feature>
<feature type="compositionally biased region" description="Basic and acidic residues" evidence="3">
    <location>
        <begin position="482"/>
        <end position="500"/>
    </location>
</feature>
<gene>
    <name evidence="5" type="ORF">BCR35DRAFT_309765</name>
</gene>
<dbReference type="InterPro" id="IPR035979">
    <property type="entry name" value="RBD_domain_sf"/>
</dbReference>
<feature type="domain" description="RRM" evidence="4">
    <location>
        <begin position="82"/>
        <end position="157"/>
    </location>
</feature>
<sequence>MPPKKGKKVNLADFLADESTGGSWADEMDELPTGPSGERPDGPGLGGSHLSRNQRDGGFGGSGGGFDRPERAEVPFPTAPPYTAFVGNLTFETIDTDLEGFFTGLETTSIRLVSGPDGKPKGFGYVEFATSDGLRSALTQSGLDLNGRTVRISVAEAPSHREGRADAESTWTRTGPLQALPGRSGGFGGGARTGGFGSPREGESEVEREGPIRGGKFTPSAPTPARTGFGGGGFGGAREGGFQAAPQVEVEREGPIRGGKFTPSAPAPERRQVEPSRADEEKTWSRTGPLPPAPGQERRTGGFGFGRDQGARGSFGDRTPPSAPAERRPLNLSARSTSNSGTSTPASGTTSPPTTTSRPSPFGTAKPVDSAVRAQEIEAKLAKERAEAVEAKLKVVKEKRDGAASPGASAREQKEQKEREQEERISKARLEASKVKDVPAASKEEGDDTWTTVAKGAQQAKDAAVAAVKAAPAIVKGSFGGLKDDEGVEEVTKGVEETKV</sequence>
<feature type="region of interest" description="Disordered" evidence="3">
    <location>
        <begin position="1"/>
        <end position="79"/>
    </location>
</feature>
<dbReference type="GO" id="GO:0005730">
    <property type="term" value="C:nucleolus"/>
    <property type="evidence" value="ECO:0007669"/>
    <property type="project" value="TreeGrafter"/>
</dbReference>
<feature type="compositionally biased region" description="Basic and acidic residues" evidence="3">
    <location>
        <begin position="411"/>
        <end position="437"/>
    </location>
</feature>
<keyword evidence="1 2" id="KW-0694">RNA-binding</keyword>
<evidence type="ECO:0000259" key="4">
    <source>
        <dbReference type="PROSITE" id="PS50102"/>
    </source>
</evidence>
<feature type="compositionally biased region" description="Gly residues" evidence="3">
    <location>
        <begin position="183"/>
        <end position="197"/>
    </location>
</feature>
<reference evidence="5 6" key="1">
    <citation type="submission" date="2016-07" db="EMBL/GenBank/DDBJ databases">
        <title>Pervasive Adenine N6-methylation of Active Genes in Fungi.</title>
        <authorList>
            <consortium name="DOE Joint Genome Institute"/>
            <person name="Mondo S.J."/>
            <person name="Dannebaum R.O."/>
            <person name="Kuo R.C."/>
            <person name="Labutti K."/>
            <person name="Haridas S."/>
            <person name="Kuo A."/>
            <person name="Salamov A."/>
            <person name="Ahrendt S.R."/>
            <person name="Lipzen A."/>
            <person name="Sullivan W."/>
            <person name="Andreopoulos W.B."/>
            <person name="Clum A."/>
            <person name="Lindquist E."/>
            <person name="Daum C."/>
            <person name="Ramamoorthy G.K."/>
            <person name="Gryganskyi A."/>
            <person name="Culley D."/>
            <person name="Magnuson J.K."/>
            <person name="James T.Y."/>
            <person name="O'Malley M.A."/>
            <person name="Stajich J.E."/>
            <person name="Spatafora J.W."/>
            <person name="Visel A."/>
            <person name="Grigoriev I.V."/>
        </authorList>
    </citation>
    <scope>NUCLEOTIDE SEQUENCE [LARGE SCALE GENOMIC DNA]</scope>
    <source>
        <strain evidence="5 6">62-1032</strain>
    </source>
</reference>
<feature type="compositionally biased region" description="Gly residues" evidence="3">
    <location>
        <begin position="57"/>
        <end position="66"/>
    </location>
</feature>
<organism evidence="5 6">
    <name type="scientific">Leucosporidium creatinivorum</name>
    <dbReference type="NCBI Taxonomy" id="106004"/>
    <lineage>
        <taxon>Eukaryota</taxon>
        <taxon>Fungi</taxon>
        <taxon>Dikarya</taxon>
        <taxon>Basidiomycota</taxon>
        <taxon>Pucciniomycotina</taxon>
        <taxon>Microbotryomycetes</taxon>
        <taxon>Leucosporidiales</taxon>
        <taxon>Leucosporidium</taxon>
    </lineage>
</organism>
<dbReference type="Gene3D" id="3.30.70.330">
    <property type="match status" value="1"/>
</dbReference>
<feature type="region of interest" description="Disordered" evidence="3">
    <location>
        <begin position="393"/>
        <end position="449"/>
    </location>
</feature>
<evidence type="ECO:0000313" key="5">
    <source>
        <dbReference type="EMBL" id="ORY56822.1"/>
    </source>
</evidence>
<feature type="region of interest" description="Disordered" evidence="3">
    <location>
        <begin position="158"/>
        <end position="371"/>
    </location>
</feature>
<evidence type="ECO:0000256" key="2">
    <source>
        <dbReference type="PROSITE-ProRule" id="PRU00176"/>
    </source>
</evidence>
<dbReference type="SMART" id="SM00360">
    <property type="entry name" value="RRM"/>
    <property type="match status" value="1"/>
</dbReference>
<protein>
    <recommendedName>
        <fullName evidence="4">RRM domain-containing protein</fullName>
    </recommendedName>
</protein>
<dbReference type="PANTHER" id="PTHR23236">
    <property type="entry name" value="EUKARYOTIC TRANSLATION INITIATION FACTOR 4B/4H"/>
    <property type="match status" value="1"/>
</dbReference>
<feature type="compositionally biased region" description="Low complexity" evidence="3">
    <location>
        <begin position="336"/>
        <end position="364"/>
    </location>
</feature>
<evidence type="ECO:0000256" key="3">
    <source>
        <dbReference type="SAM" id="MobiDB-lite"/>
    </source>
</evidence>